<evidence type="ECO:0000313" key="3">
    <source>
        <dbReference type="Proteomes" id="UP000500857"/>
    </source>
</evidence>
<keyword evidence="1" id="KW-1133">Transmembrane helix</keyword>
<keyword evidence="3" id="KW-1185">Reference proteome</keyword>
<accession>A0A6H1U1P7</accession>
<evidence type="ECO:0000256" key="1">
    <source>
        <dbReference type="SAM" id="Phobius"/>
    </source>
</evidence>
<dbReference type="AlphaFoldDB" id="A0A6H1U1P7"/>
<keyword evidence="1" id="KW-0812">Transmembrane</keyword>
<gene>
    <name evidence="2" type="ORF">HCG48_21170</name>
</gene>
<protein>
    <submittedName>
        <fullName evidence="2">DUF928 domain-containing protein</fullName>
    </submittedName>
</protein>
<keyword evidence="1" id="KW-0472">Membrane</keyword>
<feature type="transmembrane region" description="Helical" evidence="1">
    <location>
        <begin position="12"/>
        <end position="34"/>
    </location>
</feature>
<dbReference type="RefSeq" id="WP_168570945.1">
    <property type="nucleotide sequence ID" value="NZ_CP051167.1"/>
</dbReference>
<proteinExistence type="predicted"/>
<evidence type="ECO:0000313" key="2">
    <source>
        <dbReference type="EMBL" id="QIZ72798.1"/>
    </source>
</evidence>
<name>A0A6H1U1P7_9CYAN</name>
<dbReference type="Proteomes" id="UP000500857">
    <property type="component" value="Chromosome"/>
</dbReference>
<organism evidence="2 3">
    <name type="scientific">Oxynema aestuarii AP17</name>
    <dbReference type="NCBI Taxonomy" id="2064643"/>
    <lineage>
        <taxon>Bacteria</taxon>
        <taxon>Bacillati</taxon>
        <taxon>Cyanobacteriota</taxon>
        <taxon>Cyanophyceae</taxon>
        <taxon>Oscillatoriophycideae</taxon>
        <taxon>Oscillatoriales</taxon>
        <taxon>Oscillatoriaceae</taxon>
        <taxon>Oxynema</taxon>
        <taxon>Oxynema aestuarii</taxon>
    </lineage>
</organism>
<reference evidence="2 3" key="1">
    <citation type="submission" date="2020-04" db="EMBL/GenBank/DDBJ databases">
        <authorList>
            <person name="Basu S."/>
            <person name="Maruthanayagam V."/>
            <person name="Chakraborty S."/>
            <person name="Pramanik A."/>
            <person name="Mukherjee J."/>
            <person name="Brink B."/>
        </authorList>
    </citation>
    <scope>NUCLEOTIDE SEQUENCE [LARGE SCALE GENOMIC DNA]</scope>
    <source>
        <strain evidence="2 3">AP17</strain>
    </source>
</reference>
<dbReference type="EMBL" id="CP051167">
    <property type="protein sequence ID" value="QIZ72798.1"/>
    <property type="molecule type" value="Genomic_DNA"/>
</dbReference>
<sequence>MNNDLYLSIQRVCGVMVGAIAAGVLPTFTSPAIANEQNTDSDLRLYQPERGGTCLLGDKQLTPLIPVNSEEFSNLGTLSERPSFFVYIPPNQAWELKFEIVTENERQESENVVGTPLIFEVPDGGGVVRVVLPESVSLQVGRRYQWSFVVVCDWEDPSRTIAVRGEIQRLTPAELSREKTPHFRLARIWYDALEASYELGQAGKLLKLVGLGEFAEEPLISLTESEGSE</sequence>
<dbReference type="KEGG" id="oxy:HCG48_21170"/>
<dbReference type="InterPro" id="IPR010328">
    <property type="entry name" value="DUF928"/>
</dbReference>
<dbReference type="Pfam" id="PF06051">
    <property type="entry name" value="DUF928"/>
    <property type="match status" value="1"/>
</dbReference>